<accession>A0A9E7H9T2</accession>
<protein>
    <submittedName>
        <fullName evidence="1">Uncharacterized protein</fullName>
    </submittedName>
</protein>
<dbReference type="EMBL" id="CP097510">
    <property type="protein sequence ID" value="URE26252.1"/>
    <property type="molecule type" value="Genomic_DNA"/>
</dbReference>
<keyword evidence="2" id="KW-1185">Reference proteome</keyword>
<evidence type="ECO:0000313" key="1">
    <source>
        <dbReference type="EMBL" id="URE26252.1"/>
    </source>
</evidence>
<dbReference type="AlphaFoldDB" id="A0A9E7H9T2"/>
<proteinExistence type="predicted"/>
<name>A0A9E7H9T2_9LILI</name>
<reference evidence="1" key="1">
    <citation type="submission" date="2022-05" db="EMBL/GenBank/DDBJ databases">
        <title>The Musa troglodytarum L. genome provides insights into the mechanism of non-climacteric behaviour and enrichment of carotenoids.</title>
        <authorList>
            <person name="Wang J."/>
        </authorList>
    </citation>
    <scope>NUCLEOTIDE SEQUENCE</scope>
    <source>
        <tissue evidence="1">Leaf</tissue>
    </source>
</reference>
<organism evidence="1 2">
    <name type="scientific">Musa troglodytarum</name>
    <name type="common">fe'i banana</name>
    <dbReference type="NCBI Taxonomy" id="320322"/>
    <lineage>
        <taxon>Eukaryota</taxon>
        <taxon>Viridiplantae</taxon>
        <taxon>Streptophyta</taxon>
        <taxon>Embryophyta</taxon>
        <taxon>Tracheophyta</taxon>
        <taxon>Spermatophyta</taxon>
        <taxon>Magnoliopsida</taxon>
        <taxon>Liliopsida</taxon>
        <taxon>Zingiberales</taxon>
        <taxon>Musaceae</taxon>
        <taxon>Musa</taxon>
    </lineage>
</organism>
<gene>
    <name evidence="1" type="ORF">MUK42_11117</name>
</gene>
<sequence length="122" mass="13985">MLLTMESRQAGKDVLTSTHNGRCEFKSLWHGLILQEMLEEYQSLSGTMKRDFMSGPSNSQKEYRYINSSNFDANLPNHEFIKSRVYVPHLCIGIIKGLYARIRRVFRDFVVAVNPQNSVGGI</sequence>
<evidence type="ECO:0000313" key="2">
    <source>
        <dbReference type="Proteomes" id="UP001055439"/>
    </source>
</evidence>
<dbReference type="Proteomes" id="UP001055439">
    <property type="component" value="Chromosome 8"/>
</dbReference>